<dbReference type="Gene3D" id="2.60.120.260">
    <property type="entry name" value="Galactose-binding domain-like"/>
    <property type="match status" value="1"/>
</dbReference>
<dbReference type="PROSITE" id="PS50022">
    <property type="entry name" value="FA58C_3"/>
    <property type="match status" value="1"/>
</dbReference>
<reference evidence="2 3" key="1">
    <citation type="submission" date="2019-04" db="EMBL/GenBank/DDBJ databases">
        <title>Pedobacter sp. RP-3-22 sp. nov., isolated from Arctic soil.</title>
        <authorList>
            <person name="Dahal R.H."/>
            <person name="Kim D.-U."/>
        </authorList>
    </citation>
    <scope>NUCLEOTIDE SEQUENCE [LARGE SCALE GENOMIC DNA]</scope>
    <source>
        <strain evidence="2 3">RP-3-22</strain>
    </source>
</reference>
<dbReference type="AlphaFoldDB" id="A0A4U1CF63"/>
<dbReference type="InterPro" id="IPR008979">
    <property type="entry name" value="Galactose-bd-like_sf"/>
</dbReference>
<dbReference type="Proteomes" id="UP000309488">
    <property type="component" value="Unassembled WGS sequence"/>
</dbReference>
<protein>
    <submittedName>
        <fullName evidence="2">Discoidin domain-containing protein</fullName>
    </submittedName>
</protein>
<evidence type="ECO:0000259" key="1">
    <source>
        <dbReference type="PROSITE" id="PS50022"/>
    </source>
</evidence>
<evidence type="ECO:0000313" key="3">
    <source>
        <dbReference type="Proteomes" id="UP000309488"/>
    </source>
</evidence>
<dbReference type="OrthoDB" id="3965347at2"/>
<sequence>MKNILFLIGILFLLSCKKREDTPKAEPTSITPAPTATSNFTSDQKYNLNVVYFVPSDLDTIANYEKRVSELLLMGQKFYHDEMTRNGYPGKTFGLLTNNKNRVKIITIRGTKLKSQYPREGGSAAIVAEINAYFAANPSDQNGQHTLILLPPYGYNADGSPIDGPFYGIGKWCYAMDYEGLELKYIGTSKFTKWYGGMMHELGHGLNLPHNCAKVSETPSLGTALMGAGNYTLSVSKTFLTATDCAILNSNEIFNKDTKTYYGSVTASIKTINASYDATKSAIVISGEFISSATVKNIIYYNDPNVNSEGMGANKDYNAVSYESKPVGTNGFSTSFLLSDLQYKGNTPYELRIGLVNENGTVSTFSYLYKFENDIPVLDFSTRTEINKQGWSISEVSSEETSGEGTINGKASKLIDNDLSTYWHSRWSGTAATYPHQITIDMGNVKLVEGISLSQRNTLSRSVKSFEYLTSSNGIDFVSAGNFELANSTSIQYFKLPNKQSLRYIKIIAKSAYDGSNFAALAEIGAF</sequence>
<gene>
    <name evidence="2" type="ORF">FA048_18565</name>
</gene>
<dbReference type="PROSITE" id="PS51257">
    <property type="entry name" value="PROKAR_LIPOPROTEIN"/>
    <property type="match status" value="1"/>
</dbReference>
<dbReference type="InterPro" id="IPR000421">
    <property type="entry name" value="FA58C"/>
</dbReference>
<dbReference type="Pfam" id="PF00754">
    <property type="entry name" value="F5_F8_type_C"/>
    <property type="match status" value="1"/>
</dbReference>
<keyword evidence="3" id="KW-1185">Reference proteome</keyword>
<dbReference type="SUPFAM" id="SSF49785">
    <property type="entry name" value="Galactose-binding domain-like"/>
    <property type="match status" value="1"/>
</dbReference>
<accession>A0A4U1CF63</accession>
<evidence type="ECO:0000313" key="2">
    <source>
        <dbReference type="EMBL" id="TKC05716.1"/>
    </source>
</evidence>
<name>A0A4U1CF63_9SPHI</name>
<dbReference type="EMBL" id="SWBR01000005">
    <property type="protein sequence ID" value="TKC05716.1"/>
    <property type="molecule type" value="Genomic_DNA"/>
</dbReference>
<dbReference type="RefSeq" id="WP_136843932.1">
    <property type="nucleotide sequence ID" value="NZ_SWBR01000005.1"/>
</dbReference>
<feature type="domain" description="F5/8 type C" evidence="1">
    <location>
        <begin position="381"/>
        <end position="526"/>
    </location>
</feature>
<proteinExistence type="predicted"/>
<comment type="caution">
    <text evidence="2">The sequence shown here is derived from an EMBL/GenBank/DDBJ whole genome shotgun (WGS) entry which is preliminary data.</text>
</comment>
<organism evidence="2 3">
    <name type="scientific">Pedobacter polaris</name>
    <dbReference type="NCBI Taxonomy" id="2571273"/>
    <lineage>
        <taxon>Bacteria</taxon>
        <taxon>Pseudomonadati</taxon>
        <taxon>Bacteroidota</taxon>
        <taxon>Sphingobacteriia</taxon>
        <taxon>Sphingobacteriales</taxon>
        <taxon>Sphingobacteriaceae</taxon>
        <taxon>Pedobacter</taxon>
    </lineage>
</organism>